<feature type="domain" description="EGF-like" evidence="7">
    <location>
        <begin position="599"/>
        <end position="631"/>
    </location>
</feature>
<dbReference type="Gene3D" id="2.10.25.10">
    <property type="entry name" value="Laminin"/>
    <property type="match status" value="5"/>
</dbReference>
<dbReference type="GO" id="GO:0009986">
    <property type="term" value="C:cell surface"/>
    <property type="evidence" value="ECO:0007669"/>
    <property type="project" value="TreeGrafter"/>
</dbReference>
<dbReference type="GO" id="GO:0005102">
    <property type="term" value="F:signaling receptor binding"/>
    <property type="evidence" value="ECO:0007669"/>
    <property type="project" value="TreeGrafter"/>
</dbReference>
<evidence type="ECO:0000256" key="3">
    <source>
        <dbReference type="ARBA" id="ARBA00022737"/>
    </source>
</evidence>
<evidence type="ECO:0000256" key="1">
    <source>
        <dbReference type="ARBA" id="ARBA00022536"/>
    </source>
</evidence>
<evidence type="ECO:0000256" key="4">
    <source>
        <dbReference type="ARBA" id="ARBA00023157"/>
    </source>
</evidence>
<keyword evidence="4 5" id="KW-1015">Disulfide bond</keyword>
<gene>
    <name evidence="9" type="ORF">DPMN_152533</name>
</gene>
<comment type="caution">
    <text evidence="5">Lacks conserved residue(s) required for the propagation of feature annotation.</text>
</comment>
<feature type="domain" description="EGF-like" evidence="7">
    <location>
        <begin position="846"/>
        <end position="879"/>
    </location>
</feature>
<feature type="domain" description="Sushi" evidence="8">
    <location>
        <begin position="50"/>
        <end position="119"/>
    </location>
</feature>
<evidence type="ECO:0000256" key="5">
    <source>
        <dbReference type="PROSITE-ProRule" id="PRU00076"/>
    </source>
</evidence>
<dbReference type="SUPFAM" id="SSF57535">
    <property type="entry name" value="Complement control module/SCR domain"/>
    <property type="match status" value="1"/>
</dbReference>
<evidence type="ECO:0000259" key="7">
    <source>
        <dbReference type="PROSITE" id="PS50026"/>
    </source>
</evidence>
<dbReference type="PROSITE" id="PS01186">
    <property type="entry name" value="EGF_2"/>
    <property type="match status" value="3"/>
</dbReference>
<dbReference type="InterPro" id="IPR013032">
    <property type="entry name" value="EGF-like_CS"/>
</dbReference>
<feature type="disulfide bond" evidence="5">
    <location>
        <begin position="667"/>
        <end position="677"/>
    </location>
</feature>
<evidence type="ECO:0000313" key="10">
    <source>
        <dbReference type="Proteomes" id="UP000828390"/>
    </source>
</evidence>
<comment type="caution">
    <text evidence="9">The sequence shown here is derived from an EMBL/GenBank/DDBJ whole genome shotgun (WGS) entry which is preliminary data.</text>
</comment>
<dbReference type="PROSITE" id="PS50923">
    <property type="entry name" value="SUSHI"/>
    <property type="match status" value="1"/>
</dbReference>
<keyword evidence="1 5" id="KW-0245">EGF-like domain</keyword>
<dbReference type="PROSITE" id="PS50026">
    <property type="entry name" value="EGF_3"/>
    <property type="match status" value="4"/>
</dbReference>
<keyword evidence="10" id="KW-1185">Reference proteome</keyword>
<dbReference type="AlphaFoldDB" id="A0A9D4FJQ2"/>
<organism evidence="9 10">
    <name type="scientific">Dreissena polymorpha</name>
    <name type="common">Zebra mussel</name>
    <name type="synonym">Mytilus polymorpha</name>
    <dbReference type="NCBI Taxonomy" id="45954"/>
    <lineage>
        <taxon>Eukaryota</taxon>
        <taxon>Metazoa</taxon>
        <taxon>Spiralia</taxon>
        <taxon>Lophotrochozoa</taxon>
        <taxon>Mollusca</taxon>
        <taxon>Bivalvia</taxon>
        <taxon>Autobranchia</taxon>
        <taxon>Heteroconchia</taxon>
        <taxon>Euheterodonta</taxon>
        <taxon>Imparidentia</taxon>
        <taxon>Neoheterodontei</taxon>
        <taxon>Myida</taxon>
        <taxon>Dreissenoidea</taxon>
        <taxon>Dreissenidae</taxon>
        <taxon>Dreissena</taxon>
    </lineage>
</organism>
<reference evidence="9" key="1">
    <citation type="journal article" date="2019" name="bioRxiv">
        <title>The Genome of the Zebra Mussel, Dreissena polymorpha: A Resource for Invasive Species Research.</title>
        <authorList>
            <person name="McCartney M.A."/>
            <person name="Auch B."/>
            <person name="Kono T."/>
            <person name="Mallez S."/>
            <person name="Zhang Y."/>
            <person name="Obille A."/>
            <person name="Becker A."/>
            <person name="Abrahante J.E."/>
            <person name="Garbe J."/>
            <person name="Badalamenti J.P."/>
            <person name="Herman A."/>
            <person name="Mangelson H."/>
            <person name="Liachko I."/>
            <person name="Sullivan S."/>
            <person name="Sone E.D."/>
            <person name="Koren S."/>
            <person name="Silverstein K.A.T."/>
            <person name="Beckman K.B."/>
            <person name="Gohl D.M."/>
        </authorList>
    </citation>
    <scope>NUCLEOTIDE SEQUENCE</scope>
    <source>
        <strain evidence="9">Duluth1</strain>
        <tissue evidence="9">Whole animal</tissue>
    </source>
</reference>
<reference evidence="9" key="2">
    <citation type="submission" date="2020-11" db="EMBL/GenBank/DDBJ databases">
        <authorList>
            <person name="McCartney M.A."/>
            <person name="Auch B."/>
            <person name="Kono T."/>
            <person name="Mallez S."/>
            <person name="Becker A."/>
            <person name="Gohl D.M."/>
            <person name="Silverstein K.A.T."/>
            <person name="Koren S."/>
            <person name="Bechman K.B."/>
            <person name="Herman A."/>
            <person name="Abrahante J.E."/>
            <person name="Garbe J."/>
        </authorList>
    </citation>
    <scope>NUCLEOTIDE SEQUENCE</scope>
    <source>
        <strain evidence="9">Duluth1</strain>
        <tissue evidence="9">Whole animal</tissue>
    </source>
</reference>
<sequence length="898" mass="98996">MIMMMVMMIMVMILVMILVVMLLLLLMMMMSVVVVVVVVVACVFEAWSKQDCGRPPQSRGVTFHIGDSADPAFNDKPTFPHGQRIQYRCREGFHTASYRGFMIECNDGTWTNLTLQCEVLVKTHQGQTRQPQSCQSIANGRIIDDTVVCNDGFSLHVERRQCTCNRVDGSLKCNDVTMACKQEQNKCVVPESPGYTYMSLDGGRELRKGATVPSGTRIRVVCQSRGNAVNGDILAEVDGQDDVIQCVDGVFADHNLKCGKDGCQVPSVFHPQLSVYDISSQRKYVSGSSLYIRQNDSLVFNCESFGDTVYEPHRRLFACDHGSWVVQQRPTDEPWSFENNGSFPICRQVNCPSGHCKFGGHCNRDFECECPAQTVGRNCEKPMCLQKCENGGLCVAPNTCQCSDGFQGRNCEQATATKQCTSIANGKITDRGRSVECDSNYSLVFISGMDASLYMRYSCTCDKTSGTFSCLGSNVACKPNGCPIPSYLQQGFTLYDYTSRQYISWANRYEIPSGDVLNFNCEPSNDVYYEPRQRMFACDKGFWVGKQKSGEESWSFENNGTFPACRPVICPGNYCMFGGHCIRDFQCQCPQHTTGQHCEQALCGDGCLHGGSCSAPNKCTCPDGYEGPHCQQASCRGGCLHGGSCIAPDTCRCPNGYEGTSCQQAVCRGGCLHGGSCIAPDTCKCPYGYAGTRCQQVIDSCTIANGKITDRGKSVECDTNHTLVFSNEMDSSLYSRYSCKCATTSGTFSCLGSSVACKPNACHLPSTIEQGMTILDLPNRRTITGSTHSEIKHGQSLMFHCQPNGANFNEPHQRVFLCDKGSWIARQRNDVERWSLGNNGAFPTCRPVKCPAGYCENGGYCKQDFTCECPDGTTGGRCEVKDDYYLYEHNEPDYVYSP</sequence>
<dbReference type="InterPro" id="IPR050969">
    <property type="entry name" value="Dev_Signal_Modulators"/>
</dbReference>
<keyword evidence="2" id="KW-0732">Signal</keyword>
<dbReference type="PANTHER" id="PTHR14949:SF56">
    <property type="entry name" value="EGF-LIKE-DOMAIN, MULTIPLE 7"/>
    <property type="match status" value="1"/>
</dbReference>
<dbReference type="Proteomes" id="UP000828390">
    <property type="component" value="Unassembled WGS sequence"/>
</dbReference>
<feature type="domain" description="EGF-like" evidence="7">
    <location>
        <begin position="380"/>
        <end position="412"/>
    </location>
</feature>
<feature type="disulfide bond" evidence="5">
    <location>
        <begin position="603"/>
        <end position="613"/>
    </location>
</feature>
<accession>A0A9D4FJQ2</accession>
<feature type="disulfide bond" evidence="5">
    <location>
        <begin position="402"/>
        <end position="411"/>
    </location>
</feature>
<feature type="disulfide bond" evidence="5">
    <location>
        <begin position="685"/>
        <end position="694"/>
    </location>
</feature>
<evidence type="ECO:0000256" key="6">
    <source>
        <dbReference type="PROSITE-ProRule" id="PRU00302"/>
    </source>
</evidence>
<dbReference type="SMART" id="SM00032">
    <property type="entry name" value="CCP"/>
    <property type="match status" value="1"/>
</dbReference>
<proteinExistence type="predicted"/>
<dbReference type="SUPFAM" id="SSF57196">
    <property type="entry name" value="EGF/Laminin"/>
    <property type="match status" value="2"/>
</dbReference>
<evidence type="ECO:0000259" key="8">
    <source>
        <dbReference type="PROSITE" id="PS50923"/>
    </source>
</evidence>
<protein>
    <submittedName>
        <fullName evidence="9">Uncharacterized protein</fullName>
    </submittedName>
</protein>
<feature type="disulfide bond" evidence="5">
    <location>
        <begin position="869"/>
        <end position="878"/>
    </location>
</feature>
<dbReference type="SMART" id="SM00181">
    <property type="entry name" value="EGF"/>
    <property type="match status" value="7"/>
</dbReference>
<feature type="disulfide bond" evidence="5">
    <location>
        <begin position="621"/>
        <end position="630"/>
    </location>
</feature>
<dbReference type="Gene3D" id="2.10.70.10">
    <property type="entry name" value="Complement Module, domain 1"/>
    <property type="match status" value="1"/>
</dbReference>
<feature type="domain" description="EGF-like" evidence="7">
    <location>
        <begin position="663"/>
        <end position="695"/>
    </location>
</feature>
<dbReference type="PROSITE" id="PS00022">
    <property type="entry name" value="EGF_1"/>
    <property type="match status" value="4"/>
</dbReference>
<keyword evidence="6" id="KW-0768">Sushi</keyword>
<evidence type="ECO:0000313" key="9">
    <source>
        <dbReference type="EMBL" id="KAH3798929.1"/>
    </source>
</evidence>
<dbReference type="GO" id="GO:0005576">
    <property type="term" value="C:extracellular region"/>
    <property type="evidence" value="ECO:0007669"/>
    <property type="project" value="TreeGrafter"/>
</dbReference>
<dbReference type="Pfam" id="PF12661">
    <property type="entry name" value="hEGF"/>
    <property type="match status" value="3"/>
</dbReference>
<dbReference type="PANTHER" id="PTHR14949">
    <property type="entry name" value="EGF-LIKE-DOMAIN, MULTIPLE 7, 8"/>
    <property type="match status" value="1"/>
</dbReference>
<name>A0A9D4FJQ2_DREPO</name>
<dbReference type="InterPro" id="IPR000742">
    <property type="entry name" value="EGF"/>
</dbReference>
<dbReference type="EMBL" id="JAIWYP010000007">
    <property type="protein sequence ID" value="KAH3798929.1"/>
    <property type="molecule type" value="Genomic_DNA"/>
</dbReference>
<keyword evidence="3" id="KW-0677">Repeat</keyword>
<dbReference type="InterPro" id="IPR035976">
    <property type="entry name" value="Sushi/SCR/CCP_sf"/>
</dbReference>
<dbReference type="InterPro" id="IPR000436">
    <property type="entry name" value="Sushi_SCR_CCP_dom"/>
</dbReference>
<feature type="disulfide bond" evidence="5">
    <location>
        <begin position="384"/>
        <end position="394"/>
    </location>
</feature>
<evidence type="ECO:0000256" key="2">
    <source>
        <dbReference type="ARBA" id="ARBA00022729"/>
    </source>
</evidence>